<dbReference type="Proteomes" id="UP000765509">
    <property type="component" value="Unassembled WGS sequence"/>
</dbReference>
<sequence>MDLKPPEANLSGISEDYFYLVQEEAWYICDTDKDLLSEEPKDNIINPLAKRKFEELEKESAIITEDKMDQVWDRNIQKRIEQKMETAESEDDLKLYQQNNGDLEDKYKQGRIFEDLEEGELSENTQRLAGLSILEEFNDAYDQIFCFSSSTDLFNQNQGITSELPNDSQNQNGIQEDIPEYEGLEDYLILPIITFKELYDYELDSPIIQTKYLSELPGSNLTNVDFLELLTTIEIKANLQNPYWKNPY</sequence>
<gene>
    <name evidence="1" type="ORF">O181_099809</name>
</gene>
<dbReference type="EMBL" id="AVOT02069092">
    <property type="protein sequence ID" value="MBW0560094.1"/>
    <property type="molecule type" value="Genomic_DNA"/>
</dbReference>
<keyword evidence="2" id="KW-1185">Reference proteome</keyword>
<evidence type="ECO:0000313" key="2">
    <source>
        <dbReference type="Proteomes" id="UP000765509"/>
    </source>
</evidence>
<proteinExistence type="predicted"/>
<dbReference type="AlphaFoldDB" id="A0A9Q3JDZ7"/>
<protein>
    <submittedName>
        <fullName evidence="1">Uncharacterized protein</fullName>
    </submittedName>
</protein>
<accession>A0A9Q3JDZ7</accession>
<reference evidence="1" key="1">
    <citation type="submission" date="2021-03" db="EMBL/GenBank/DDBJ databases">
        <title>Draft genome sequence of rust myrtle Austropuccinia psidii MF-1, a brazilian biotype.</title>
        <authorList>
            <person name="Quecine M.C."/>
            <person name="Pachon D.M.R."/>
            <person name="Bonatelli M.L."/>
            <person name="Correr F.H."/>
            <person name="Franceschini L.M."/>
            <person name="Leite T.F."/>
            <person name="Margarido G.R.A."/>
            <person name="Almeida C.A."/>
            <person name="Ferrarezi J.A."/>
            <person name="Labate C.A."/>
        </authorList>
    </citation>
    <scope>NUCLEOTIDE SEQUENCE</scope>
    <source>
        <strain evidence="1">MF-1</strain>
    </source>
</reference>
<name>A0A9Q3JDZ7_9BASI</name>
<organism evidence="1 2">
    <name type="scientific">Austropuccinia psidii MF-1</name>
    <dbReference type="NCBI Taxonomy" id="1389203"/>
    <lineage>
        <taxon>Eukaryota</taxon>
        <taxon>Fungi</taxon>
        <taxon>Dikarya</taxon>
        <taxon>Basidiomycota</taxon>
        <taxon>Pucciniomycotina</taxon>
        <taxon>Pucciniomycetes</taxon>
        <taxon>Pucciniales</taxon>
        <taxon>Sphaerophragmiaceae</taxon>
        <taxon>Austropuccinia</taxon>
    </lineage>
</organism>
<comment type="caution">
    <text evidence="1">The sequence shown here is derived from an EMBL/GenBank/DDBJ whole genome shotgun (WGS) entry which is preliminary data.</text>
</comment>
<evidence type="ECO:0000313" key="1">
    <source>
        <dbReference type="EMBL" id="MBW0560094.1"/>
    </source>
</evidence>